<comment type="caution">
    <text evidence="1">The sequence shown here is derived from an EMBL/GenBank/DDBJ whole genome shotgun (WGS) entry which is preliminary data.</text>
</comment>
<evidence type="ECO:0000313" key="1">
    <source>
        <dbReference type="EMBL" id="KAI0041450.1"/>
    </source>
</evidence>
<name>A0ACB8RBV1_9AGAM</name>
<sequence>MATEVPLDVQILIIEWVFRSFQHTSIDYTTLRTCALVCRAWTPTAQRLLLRRIRCTSLQDRGNIPLLLRTLRTRPQLVPHVRHIAICEYNQAASSFRDLWLQLLELCRHIDVISFVNWNAHHKPLGADLEAHPQSIPLSPAVLRFSGNDDLESIHSVVNMCSSARMIVVDDSIAALPPTIEALEMSAGNARRCLSHSQPLPALRYLCLIRPSWTSTLSRHLTSAGILPQLQSLQIRGDFPPQKLLSQLTQLKTLVVYGLPVRHVTLPTSLRHVGYHAWGDAPPGASAELAVDPLRALPELQLVTVTRYVERHVQAALGTMCRDRSVDFARYQTPYAFQLAGSSTRRLDLRRRKQLAKLEGAAVSRAVYDVSLKSFTGHHRHCTPHDDLVRVACHPPSQRRAASPSIRAHRQSCPVHDQVAPPPDSDPTLLLTLPRGVDASPHSRSPAFLTRVPSPGRRHALHVVLVETIQPYFNLEQWTHKPP</sequence>
<evidence type="ECO:0000313" key="2">
    <source>
        <dbReference type="Proteomes" id="UP000814033"/>
    </source>
</evidence>
<gene>
    <name evidence="1" type="ORF">FA95DRAFT_1611010</name>
</gene>
<dbReference type="EMBL" id="MU276122">
    <property type="protein sequence ID" value="KAI0041450.1"/>
    <property type="molecule type" value="Genomic_DNA"/>
</dbReference>
<keyword evidence="2" id="KW-1185">Reference proteome</keyword>
<reference evidence="1" key="2">
    <citation type="journal article" date="2022" name="New Phytol.">
        <title>Evolutionary transition to the ectomycorrhizal habit in the genomes of a hyperdiverse lineage of mushroom-forming fungi.</title>
        <authorList>
            <person name="Looney B."/>
            <person name="Miyauchi S."/>
            <person name="Morin E."/>
            <person name="Drula E."/>
            <person name="Courty P.E."/>
            <person name="Kohler A."/>
            <person name="Kuo A."/>
            <person name="LaButti K."/>
            <person name="Pangilinan J."/>
            <person name="Lipzen A."/>
            <person name="Riley R."/>
            <person name="Andreopoulos W."/>
            <person name="He G."/>
            <person name="Johnson J."/>
            <person name="Nolan M."/>
            <person name="Tritt A."/>
            <person name="Barry K.W."/>
            <person name="Grigoriev I.V."/>
            <person name="Nagy L.G."/>
            <person name="Hibbett D."/>
            <person name="Henrissat B."/>
            <person name="Matheny P.B."/>
            <person name="Labbe J."/>
            <person name="Martin F.M."/>
        </authorList>
    </citation>
    <scope>NUCLEOTIDE SEQUENCE</scope>
    <source>
        <strain evidence="1">FP105234-sp</strain>
    </source>
</reference>
<dbReference type="Proteomes" id="UP000814033">
    <property type="component" value="Unassembled WGS sequence"/>
</dbReference>
<proteinExistence type="predicted"/>
<organism evidence="1 2">
    <name type="scientific">Auriscalpium vulgare</name>
    <dbReference type="NCBI Taxonomy" id="40419"/>
    <lineage>
        <taxon>Eukaryota</taxon>
        <taxon>Fungi</taxon>
        <taxon>Dikarya</taxon>
        <taxon>Basidiomycota</taxon>
        <taxon>Agaricomycotina</taxon>
        <taxon>Agaricomycetes</taxon>
        <taxon>Russulales</taxon>
        <taxon>Auriscalpiaceae</taxon>
        <taxon>Auriscalpium</taxon>
    </lineage>
</organism>
<protein>
    <submittedName>
        <fullName evidence="1">Uncharacterized protein</fullName>
    </submittedName>
</protein>
<accession>A0ACB8RBV1</accession>
<reference evidence="1" key="1">
    <citation type="submission" date="2021-02" db="EMBL/GenBank/DDBJ databases">
        <authorList>
            <consortium name="DOE Joint Genome Institute"/>
            <person name="Ahrendt S."/>
            <person name="Looney B.P."/>
            <person name="Miyauchi S."/>
            <person name="Morin E."/>
            <person name="Drula E."/>
            <person name="Courty P.E."/>
            <person name="Chicoki N."/>
            <person name="Fauchery L."/>
            <person name="Kohler A."/>
            <person name="Kuo A."/>
            <person name="Labutti K."/>
            <person name="Pangilinan J."/>
            <person name="Lipzen A."/>
            <person name="Riley R."/>
            <person name="Andreopoulos W."/>
            <person name="He G."/>
            <person name="Johnson J."/>
            <person name="Barry K.W."/>
            <person name="Grigoriev I.V."/>
            <person name="Nagy L."/>
            <person name="Hibbett D."/>
            <person name="Henrissat B."/>
            <person name="Matheny P.B."/>
            <person name="Labbe J."/>
            <person name="Martin F."/>
        </authorList>
    </citation>
    <scope>NUCLEOTIDE SEQUENCE</scope>
    <source>
        <strain evidence="1">FP105234-sp</strain>
    </source>
</reference>